<protein>
    <submittedName>
        <fullName evidence="2">Uncharacterized protein</fullName>
    </submittedName>
</protein>
<organism evidence="2 3">
    <name type="scientific">Protopolystoma xenopodis</name>
    <dbReference type="NCBI Taxonomy" id="117903"/>
    <lineage>
        <taxon>Eukaryota</taxon>
        <taxon>Metazoa</taxon>
        <taxon>Spiralia</taxon>
        <taxon>Lophotrochozoa</taxon>
        <taxon>Platyhelminthes</taxon>
        <taxon>Monogenea</taxon>
        <taxon>Polyopisthocotylea</taxon>
        <taxon>Polystomatidea</taxon>
        <taxon>Polystomatidae</taxon>
        <taxon>Protopolystoma</taxon>
    </lineage>
</organism>
<dbReference type="AlphaFoldDB" id="A0A3S5A8D7"/>
<gene>
    <name evidence="2" type="ORF">PXEA_LOCUS3244</name>
</gene>
<evidence type="ECO:0000313" key="3">
    <source>
        <dbReference type="Proteomes" id="UP000784294"/>
    </source>
</evidence>
<feature type="region of interest" description="Disordered" evidence="1">
    <location>
        <begin position="1"/>
        <end position="24"/>
    </location>
</feature>
<evidence type="ECO:0000313" key="2">
    <source>
        <dbReference type="EMBL" id="VEL09804.1"/>
    </source>
</evidence>
<dbReference type="Proteomes" id="UP000784294">
    <property type="component" value="Unassembled WGS sequence"/>
</dbReference>
<dbReference type="EMBL" id="CAAALY010007282">
    <property type="protein sequence ID" value="VEL09804.1"/>
    <property type="molecule type" value="Genomic_DNA"/>
</dbReference>
<reference evidence="2" key="1">
    <citation type="submission" date="2018-11" db="EMBL/GenBank/DDBJ databases">
        <authorList>
            <consortium name="Pathogen Informatics"/>
        </authorList>
    </citation>
    <scope>NUCLEOTIDE SEQUENCE</scope>
</reference>
<proteinExistence type="predicted"/>
<keyword evidence="3" id="KW-1185">Reference proteome</keyword>
<feature type="compositionally biased region" description="Polar residues" evidence="1">
    <location>
        <begin position="8"/>
        <end position="20"/>
    </location>
</feature>
<evidence type="ECO:0000256" key="1">
    <source>
        <dbReference type="SAM" id="MobiDB-lite"/>
    </source>
</evidence>
<sequence>MRRGPMRTNLQPQHQDNASQPPVEPTYESLLLASSNNNILRDSSKLIFTTRYGKCLTFLRCEPRALAAMWRSV</sequence>
<comment type="caution">
    <text evidence="2">The sequence shown here is derived from an EMBL/GenBank/DDBJ whole genome shotgun (WGS) entry which is preliminary data.</text>
</comment>
<name>A0A3S5A8D7_9PLAT</name>
<accession>A0A3S5A8D7</accession>